<keyword evidence="3" id="KW-0325">Glycoprotein</keyword>
<proteinExistence type="predicted"/>
<comment type="caution">
    <text evidence="5">The sequence shown here is derived from an EMBL/GenBank/DDBJ whole genome shotgun (WGS) entry which is preliminary data.</text>
</comment>
<dbReference type="Proteomes" id="UP001200022">
    <property type="component" value="Unassembled WGS sequence"/>
</dbReference>
<sequence length="411" mass="45638">MKKVIKILIILISVIACSDDDSKNKQQTDEFPTDITLSTLSAEIGDVLTINGNGFSVNEIYIVTFTNNIIGNIIETNSSFLKVEILENTESGDIYLTLNNQTEIIGNIEIVNSNNCEKLEDLIFTGDINITNQEELIAFGNEKYTTINGNLNISGVNDLSPISHLRETKGFVIKNTNLENLNGLDCLKSTGGRYLKIISNPLLKDITGLSNIEYTGLLTIIDNQSLINTNGISNIRIGSITIENNNSLISISEFPDDLENMQDCWGSQCEKNIIIKDNSLLMNMDGLLKIKTLFLKSLIIDNNDSLTNLNGLSNLENINHPIDGASTVSIVNNDNLTNLDGFSKLESLIYYTFPDSNFGKLEIKNNISLTNFCGFKKSANYTNYFYLRYDISDNAYNPTFEQIKTSEGCSN</sequence>
<dbReference type="Gene3D" id="2.60.40.10">
    <property type="entry name" value="Immunoglobulins"/>
    <property type="match status" value="1"/>
</dbReference>
<reference evidence="5 6" key="1">
    <citation type="submission" date="2022-01" db="EMBL/GenBank/DDBJ databases">
        <title>Draft genome sequence of Sabulilitoribacter multivorans KCTC 32326.</title>
        <authorList>
            <person name="Oh J.-S."/>
        </authorList>
    </citation>
    <scope>NUCLEOTIDE SEQUENCE [LARGE SCALE GENOMIC DNA]</scope>
    <source>
        <strain evidence="5 6">M-M16</strain>
    </source>
</reference>
<dbReference type="PANTHER" id="PTHR31018">
    <property type="entry name" value="SPORULATION-SPECIFIC PROTEIN-RELATED"/>
    <property type="match status" value="1"/>
</dbReference>
<organism evidence="5 6">
    <name type="scientific">Flaviramulus multivorans</name>
    <dbReference type="NCBI Taxonomy" id="1304750"/>
    <lineage>
        <taxon>Bacteria</taxon>
        <taxon>Pseudomonadati</taxon>
        <taxon>Bacteroidota</taxon>
        <taxon>Flavobacteriia</taxon>
        <taxon>Flavobacteriales</taxon>
        <taxon>Flavobacteriaceae</taxon>
        <taxon>Flaviramulus</taxon>
    </lineage>
</organism>
<feature type="signal peptide" evidence="4">
    <location>
        <begin position="1"/>
        <end position="18"/>
    </location>
</feature>
<dbReference type="InterPro" id="IPR051648">
    <property type="entry name" value="CWI-Assembly_Regulator"/>
</dbReference>
<dbReference type="PANTHER" id="PTHR31018:SF3">
    <property type="entry name" value="RECEPTOR PROTEIN-TYROSINE KINASE"/>
    <property type="match status" value="1"/>
</dbReference>
<evidence type="ECO:0000256" key="3">
    <source>
        <dbReference type="ARBA" id="ARBA00023180"/>
    </source>
</evidence>
<dbReference type="EMBL" id="JAKKDV010000007">
    <property type="protein sequence ID" value="MCF7561662.1"/>
    <property type="molecule type" value="Genomic_DNA"/>
</dbReference>
<evidence type="ECO:0000256" key="1">
    <source>
        <dbReference type="ARBA" id="ARBA00004196"/>
    </source>
</evidence>
<comment type="subcellular location">
    <subcellularLocation>
        <location evidence="1">Cell envelope</location>
    </subcellularLocation>
</comment>
<keyword evidence="2 4" id="KW-0732">Signal</keyword>
<evidence type="ECO:0000256" key="4">
    <source>
        <dbReference type="SAM" id="SignalP"/>
    </source>
</evidence>
<evidence type="ECO:0000313" key="5">
    <source>
        <dbReference type="EMBL" id="MCF7561662.1"/>
    </source>
</evidence>
<dbReference type="InterPro" id="IPR013783">
    <property type="entry name" value="Ig-like_fold"/>
</dbReference>
<evidence type="ECO:0000313" key="6">
    <source>
        <dbReference type="Proteomes" id="UP001200022"/>
    </source>
</evidence>
<keyword evidence="6" id="KW-1185">Reference proteome</keyword>
<protein>
    <recommendedName>
        <fullName evidence="7">IPT/TIG domain-containing protein</fullName>
    </recommendedName>
</protein>
<dbReference type="SUPFAM" id="SSF52058">
    <property type="entry name" value="L domain-like"/>
    <property type="match status" value="2"/>
</dbReference>
<evidence type="ECO:0000256" key="2">
    <source>
        <dbReference type="ARBA" id="ARBA00022729"/>
    </source>
</evidence>
<accession>A0ABS9IM29</accession>
<feature type="chain" id="PRO_5046112682" description="IPT/TIG domain-containing protein" evidence="4">
    <location>
        <begin position="19"/>
        <end position="411"/>
    </location>
</feature>
<evidence type="ECO:0008006" key="7">
    <source>
        <dbReference type="Google" id="ProtNLM"/>
    </source>
</evidence>
<dbReference type="RefSeq" id="WP_237232396.1">
    <property type="nucleotide sequence ID" value="NZ_JAKKDV010000007.1"/>
</dbReference>
<gene>
    <name evidence="5" type="ORF">L3X39_13525</name>
</gene>
<name>A0ABS9IM29_9FLAO</name>
<dbReference type="PROSITE" id="PS51257">
    <property type="entry name" value="PROKAR_LIPOPROTEIN"/>
    <property type="match status" value="1"/>
</dbReference>